<sequence>MPNILDGGDVEPLRLPPSLDVKFVLPLQLFNIAKSEKRPLFASAPMLAFRQTVAEYGVDLTWTPMISRSLQINLRQLFKAKASLEREGFKDKKTVSVKIRIHRDLRETIDFIKTVENAGVDFITIHPRLRSTPSSIPASTEALTLLNSHTRVPTISNCDIFSLSSALSHYAATKVDGVMSARGILENPGMFFRPNSTSSYGIDKSQPAQDTGCTWDVVETFMNKVAIAPIPFKLVVHHLSEMTGTDRTQKGKTLLSKDERGILMECKNFCEVVDFLDEVRSENGGLRREMEGHEENEILK</sequence>
<dbReference type="OrthoDB" id="9977870at2759"/>
<evidence type="ECO:0000313" key="3">
    <source>
        <dbReference type="Proteomes" id="UP000005446"/>
    </source>
</evidence>
<reference evidence="2 3" key="1">
    <citation type="journal article" date="2012" name="Eukaryot. Cell">
        <title>Genome sequence of the fungus Glarea lozoyensis: the first genome sequence of a species from the Helotiaceae family.</title>
        <authorList>
            <person name="Youssar L."/>
            <person name="Gruening B.A."/>
            <person name="Erxleben A."/>
            <person name="Guenther S."/>
            <person name="Huettel W."/>
        </authorList>
    </citation>
    <scope>NUCLEOTIDE SEQUENCE [LARGE SCALE GENOMIC DNA]</scope>
    <source>
        <strain evidence="3">ATCC 74030 / MF5533</strain>
    </source>
</reference>
<keyword evidence="3" id="KW-1185">Reference proteome</keyword>
<dbReference type="EMBL" id="AGUE01000055">
    <property type="protein sequence ID" value="EHL01326.1"/>
    <property type="molecule type" value="Genomic_DNA"/>
</dbReference>
<protein>
    <submittedName>
        <fullName evidence="2">Putative tRNA-dihydrouridine synthase 4</fullName>
    </submittedName>
</protein>
<dbReference type="PANTHER" id="PTHR11082:SF31">
    <property type="entry name" value="TRNA-DIHYDROURIDINE(20A_20B) SYNTHASE [NAD(P)+]-LIKE"/>
    <property type="match status" value="1"/>
</dbReference>
<accession>H0EJD3</accession>
<gene>
    <name evidence="2" type="ORF">M7I_2659</name>
</gene>
<dbReference type="AlphaFoldDB" id="H0EJD3"/>
<dbReference type="InParanoid" id="H0EJD3"/>
<proteinExistence type="predicted"/>
<dbReference type="PANTHER" id="PTHR11082">
    <property type="entry name" value="TRNA-DIHYDROURIDINE SYNTHASE"/>
    <property type="match status" value="1"/>
</dbReference>
<dbReference type="SUPFAM" id="SSF51395">
    <property type="entry name" value="FMN-linked oxidoreductases"/>
    <property type="match status" value="1"/>
</dbReference>
<dbReference type="InterPro" id="IPR035587">
    <property type="entry name" value="DUS-like_FMN-bd"/>
</dbReference>
<comment type="caution">
    <text evidence="2">The sequence shown here is derived from an EMBL/GenBank/DDBJ whole genome shotgun (WGS) entry which is preliminary data.</text>
</comment>
<dbReference type="Proteomes" id="UP000005446">
    <property type="component" value="Unassembled WGS sequence"/>
</dbReference>
<organism evidence="2 3">
    <name type="scientific">Glarea lozoyensis (strain ATCC 74030 / MF5533)</name>
    <dbReference type="NCBI Taxonomy" id="1104152"/>
    <lineage>
        <taxon>Eukaryota</taxon>
        <taxon>Fungi</taxon>
        <taxon>Dikarya</taxon>
        <taxon>Ascomycota</taxon>
        <taxon>Pezizomycotina</taxon>
        <taxon>Leotiomycetes</taxon>
        <taxon>Helotiales</taxon>
        <taxon>Helotiaceae</taxon>
        <taxon>Glarea</taxon>
    </lineage>
</organism>
<dbReference type="InterPro" id="IPR013785">
    <property type="entry name" value="Aldolase_TIM"/>
</dbReference>
<dbReference type="CDD" id="cd02801">
    <property type="entry name" value="DUS_like_FMN"/>
    <property type="match status" value="1"/>
</dbReference>
<feature type="domain" description="DUS-like FMN-binding" evidence="1">
    <location>
        <begin position="91"/>
        <end position="208"/>
    </location>
</feature>
<dbReference type="Gene3D" id="3.20.20.70">
    <property type="entry name" value="Aldolase class I"/>
    <property type="match status" value="1"/>
</dbReference>
<evidence type="ECO:0000259" key="1">
    <source>
        <dbReference type="Pfam" id="PF01207"/>
    </source>
</evidence>
<evidence type="ECO:0000313" key="2">
    <source>
        <dbReference type="EMBL" id="EHL01326.1"/>
    </source>
</evidence>
<dbReference type="HOGENOM" id="CLU_013299_4_0_1"/>
<dbReference type="Pfam" id="PF01207">
    <property type="entry name" value="Dus"/>
    <property type="match status" value="1"/>
</dbReference>
<dbReference type="GO" id="GO:0017150">
    <property type="term" value="F:tRNA dihydrouridine synthase activity"/>
    <property type="evidence" value="ECO:0007669"/>
    <property type="project" value="TreeGrafter"/>
</dbReference>
<name>H0EJD3_GLAL7</name>